<name>X4ZZJ7_9BACL</name>
<dbReference type="AlphaFoldDB" id="X4ZZJ7"/>
<dbReference type="Proteomes" id="UP000019772">
    <property type="component" value="Chromosome"/>
</dbReference>
<keyword evidence="2" id="KW-1185">Reference proteome</keyword>
<gene>
    <name evidence="1" type="ORF">PSAB_10720</name>
</gene>
<accession>X4ZZJ7</accession>
<sequence length="68" mass="8028">MYIIYFGILVDHRMKRIIYGEKSSIIQAESYLGEQAEIFTTHYGFEAGLQQAVEKYPDYTLVKVELRY</sequence>
<dbReference type="HOGENOM" id="CLU_2790088_0_0_9"/>
<dbReference type="EMBL" id="CP004078">
    <property type="protein sequence ID" value="AHV97074.1"/>
    <property type="molecule type" value="Genomic_DNA"/>
</dbReference>
<dbReference type="KEGG" id="psab:PSAB_10720"/>
<reference evidence="1 2" key="1">
    <citation type="journal article" date="2014" name="PLoS Genet.">
        <title>Comparative Genomic Analysis of N2-Fixing and Non-N2-Fixing Paenibacillus spp.: Organization, Evolution and Expression of the Nitrogen Fixation Genes.</title>
        <authorList>
            <person name="Xie J.B."/>
            <person name="Du Z."/>
            <person name="Bai L."/>
            <person name="Tian C."/>
            <person name="Zhang Y."/>
            <person name="Xie J.Y."/>
            <person name="Wang T."/>
            <person name="Liu X."/>
            <person name="Chen X."/>
            <person name="Cheng Q."/>
            <person name="Chen S."/>
            <person name="Li J."/>
        </authorList>
    </citation>
    <scope>NUCLEOTIDE SEQUENCE [LARGE SCALE GENOMIC DNA]</scope>
    <source>
        <strain evidence="1 2">T27</strain>
    </source>
</reference>
<proteinExistence type="predicted"/>
<organism evidence="1 2">
    <name type="scientific">Paenibacillus sabinae T27</name>
    <dbReference type="NCBI Taxonomy" id="1268072"/>
    <lineage>
        <taxon>Bacteria</taxon>
        <taxon>Bacillati</taxon>
        <taxon>Bacillota</taxon>
        <taxon>Bacilli</taxon>
        <taxon>Bacillales</taxon>
        <taxon>Paenibacillaceae</taxon>
        <taxon>Paenibacillus</taxon>
    </lineage>
</organism>
<protein>
    <submittedName>
        <fullName evidence="1">Uncharacterized protein</fullName>
    </submittedName>
</protein>
<evidence type="ECO:0000313" key="2">
    <source>
        <dbReference type="Proteomes" id="UP000019772"/>
    </source>
</evidence>
<evidence type="ECO:0000313" key="1">
    <source>
        <dbReference type="EMBL" id="AHV97074.1"/>
    </source>
</evidence>